<reference evidence="2" key="1">
    <citation type="journal article" date="2011" name="PLoS Genet.">
        <title>Genomic analysis of the necrotrophic fungal pathogens Sclerotinia sclerotiorum and Botrytis cinerea.</title>
        <authorList>
            <person name="Amselem J."/>
            <person name="Cuomo C.A."/>
            <person name="van Kan J.A."/>
            <person name="Viaud M."/>
            <person name="Benito E.P."/>
            <person name="Couloux A."/>
            <person name="Coutinho P.M."/>
            <person name="de Vries R.P."/>
            <person name="Dyer P.S."/>
            <person name="Fillinger S."/>
            <person name="Fournier E."/>
            <person name="Gout L."/>
            <person name="Hahn M."/>
            <person name="Kohn L."/>
            <person name="Lapalu N."/>
            <person name="Plummer K.M."/>
            <person name="Pradier J.M."/>
            <person name="Quevillon E."/>
            <person name="Sharon A."/>
            <person name="Simon A."/>
            <person name="ten Have A."/>
            <person name="Tudzynski B."/>
            <person name="Tudzynski P."/>
            <person name="Wincker P."/>
            <person name="Andrew M."/>
            <person name="Anthouard V."/>
            <person name="Beever R.E."/>
            <person name="Beffa R."/>
            <person name="Benoit I."/>
            <person name="Bouzid O."/>
            <person name="Brault B."/>
            <person name="Chen Z."/>
            <person name="Choquer M."/>
            <person name="Collemare J."/>
            <person name="Cotton P."/>
            <person name="Danchin E.G."/>
            <person name="Da Silva C."/>
            <person name="Gautier A."/>
            <person name="Giraud C."/>
            <person name="Giraud T."/>
            <person name="Gonzalez C."/>
            <person name="Grossetete S."/>
            <person name="Guldener U."/>
            <person name="Henrissat B."/>
            <person name="Howlett B.J."/>
            <person name="Kodira C."/>
            <person name="Kretschmer M."/>
            <person name="Lappartient A."/>
            <person name="Leroch M."/>
            <person name="Levis C."/>
            <person name="Mauceli E."/>
            <person name="Neuveglise C."/>
            <person name="Oeser B."/>
            <person name="Pearson M."/>
            <person name="Poulain J."/>
            <person name="Poussereau N."/>
            <person name="Quesneville H."/>
            <person name="Rascle C."/>
            <person name="Schumacher J."/>
            <person name="Segurens B."/>
            <person name="Sexton A."/>
            <person name="Silva E."/>
            <person name="Sirven C."/>
            <person name="Soanes D.M."/>
            <person name="Talbot N.J."/>
            <person name="Templeton M."/>
            <person name="Yandava C."/>
            <person name="Yarden O."/>
            <person name="Zeng Q."/>
            <person name="Rollins J.A."/>
            <person name="Lebrun M.H."/>
            <person name="Dickman M."/>
        </authorList>
    </citation>
    <scope>NUCLEOTIDE SEQUENCE [LARGE SCALE GENOMIC DNA]</scope>
    <source>
        <strain evidence="2">T4</strain>
    </source>
</reference>
<protein>
    <submittedName>
        <fullName evidence="1">Uncharacterized protein</fullName>
    </submittedName>
</protein>
<organism evidence="1 2">
    <name type="scientific">Botryotinia fuckeliana (strain T4)</name>
    <name type="common">Noble rot fungus</name>
    <name type="synonym">Botrytis cinerea</name>
    <dbReference type="NCBI Taxonomy" id="999810"/>
    <lineage>
        <taxon>Eukaryota</taxon>
        <taxon>Fungi</taxon>
        <taxon>Dikarya</taxon>
        <taxon>Ascomycota</taxon>
        <taxon>Pezizomycotina</taxon>
        <taxon>Leotiomycetes</taxon>
        <taxon>Helotiales</taxon>
        <taxon>Sclerotiniaceae</taxon>
        <taxon>Botrytis</taxon>
    </lineage>
</organism>
<dbReference type="AlphaFoldDB" id="G2XQX1"/>
<accession>G2XQX1</accession>
<sequence length="64" mass="6993">MSRLKYALKSPVDLFPADYSDVICGTSSTGGEASFFLISQPGIDSYQLQLERIATTLIFDGRSN</sequence>
<dbReference type="HOGENOM" id="CLU_2867381_0_0_1"/>
<gene>
    <name evidence="1" type="ORF">BofuT4_uP068040.1</name>
</gene>
<name>G2XQX1_BOTF4</name>
<dbReference type="InParanoid" id="G2XQX1"/>
<evidence type="ECO:0000313" key="1">
    <source>
        <dbReference type="EMBL" id="CCD33658.1"/>
    </source>
</evidence>
<dbReference type="EMBL" id="FQ790254">
    <property type="protein sequence ID" value="CCD33658.1"/>
    <property type="molecule type" value="Genomic_DNA"/>
</dbReference>
<dbReference type="Proteomes" id="UP000008177">
    <property type="component" value="Unplaced contigs"/>
</dbReference>
<evidence type="ECO:0000313" key="2">
    <source>
        <dbReference type="Proteomes" id="UP000008177"/>
    </source>
</evidence>
<proteinExistence type="predicted"/>